<evidence type="ECO:0000256" key="1">
    <source>
        <dbReference type="ARBA" id="ARBA00004651"/>
    </source>
</evidence>
<accession>A0A9X0HZU9</accession>
<gene>
    <name evidence="8" type="ORF">ADL17_13335</name>
</gene>
<keyword evidence="6 7" id="KW-0472">Membrane</keyword>
<evidence type="ECO:0000256" key="2">
    <source>
        <dbReference type="ARBA" id="ARBA00007543"/>
    </source>
</evidence>
<keyword evidence="4 7" id="KW-0812">Transmembrane</keyword>
<dbReference type="GO" id="GO:0070069">
    <property type="term" value="C:cytochrome complex"/>
    <property type="evidence" value="ECO:0007669"/>
    <property type="project" value="TreeGrafter"/>
</dbReference>
<feature type="transmembrane region" description="Helical" evidence="7">
    <location>
        <begin position="83"/>
        <end position="100"/>
    </location>
</feature>
<evidence type="ECO:0000313" key="9">
    <source>
        <dbReference type="Proteomes" id="UP000053246"/>
    </source>
</evidence>
<evidence type="ECO:0000313" key="8">
    <source>
        <dbReference type="EMBL" id="KUJ44207.1"/>
    </source>
</evidence>
<reference evidence="8 9" key="1">
    <citation type="submission" date="2015-10" db="EMBL/GenBank/DDBJ databases">
        <authorList>
            <person name="Ju K.-S."/>
            <person name="Doroghazi J.R."/>
            <person name="Metcalf W.W."/>
        </authorList>
    </citation>
    <scope>NUCLEOTIDE SEQUENCE [LARGE SCALE GENOMIC DNA]</scope>
    <source>
        <strain evidence="8 9">NRRL B-24793</strain>
    </source>
</reference>
<organism evidence="8 9">
    <name type="scientific">Micromonospora maris</name>
    <dbReference type="NCBI Taxonomy" id="1003110"/>
    <lineage>
        <taxon>Bacteria</taxon>
        <taxon>Bacillati</taxon>
        <taxon>Actinomycetota</taxon>
        <taxon>Actinomycetes</taxon>
        <taxon>Micromonosporales</taxon>
        <taxon>Micromonosporaceae</taxon>
        <taxon>Micromonospora</taxon>
    </lineage>
</organism>
<dbReference type="OMA" id="RHAIRWT"/>
<evidence type="ECO:0000256" key="4">
    <source>
        <dbReference type="ARBA" id="ARBA00022692"/>
    </source>
</evidence>
<feature type="transmembrane region" description="Helical" evidence="7">
    <location>
        <begin position="280"/>
        <end position="304"/>
    </location>
</feature>
<feature type="transmembrane region" description="Helical" evidence="7">
    <location>
        <begin position="218"/>
        <end position="236"/>
    </location>
</feature>
<evidence type="ECO:0000256" key="6">
    <source>
        <dbReference type="ARBA" id="ARBA00023136"/>
    </source>
</evidence>
<feature type="transmembrane region" description="Helical" evidence="7">
    <location>
        <begin position="191"/>
        <end position="212"/>
    </location>
</feature>
<feature type="transmembrane region" description="Helical" evidence="7">
    <location>
        <begin position="248"/>
        <end position="268"/>
    </location>
</feature>
<comment type="similarity">
    <text evidence="2">Belongs to the cytochrome ubiquinol oxidase subunit 2 family.</text>
</comment>
<dbReference type="GO" id="GO:0009055">
    <property type="term" value="F:electron transfer activity"/>
    <property type="evidence" value="ECO:0007669"/>
    <property type="project" value="TreeGrafter"/>
</dbReference>
<dbReference type="Proteomes" id="UP000053246">
    <property type="component" value="Unassembled WGS sequence"/>
</dbReference>
<dbReference type="EMBL" id="LMWI01000002">
    <property type="protein sequence ID" value="KUJ44207.1"/>
    <property type="molecule type" value="Genomic_DNA"/>
</dbReference>
<dbReference type="GO" id="GO:0019646">
    <property type="term" value="P:aerobic electron transport chain"/>
    <property type="evidence" value="ECO:0007669"/>
    <property type="project" value="TreeGrafter"/>
</dbReference>
<proteinExistence type="inferred from homology"/>
<evidence type="ECO:0008006" key="10">
    <source>
        <dbReference type="Google" id="ProtNLM"/>
    </source>
</evidence>
<dbReference type="InterPro" id="IPR003317">
    <property type="entry name" value="Cyt-d_oxidase_su2"/>
</dbReference>
<dbReference type="Pfam" id="PF02322">
    <property type="entry name" value="Cyt_bd_oxida_II"/>
    <property type="match status" value="1"/>
</dbReference>
<dbReference type="GO" id="GO:0005886">
    <property type="term" value="C:plasma membrane"/>
    <property type="evidence" value="ECO:0007669"/>
    <property type="project" value="UniProtKB-SubCell"/>
</dbReference>
<sequence>MDLFFVLVLGLLFGGYLVLDGFDIGSGMLVRPLGRTEWERRAMITAFGPFLLANEVWLVATGGVLFGAFPLLEKEMLGELRALVWPLLVVWMVRDVAVWSRSRLPGVRWRGWWDVVLAVSSTVFAAGWGMLIANLLVRFGGGGADFPVYGWFSLLWAVTMVAVFAGHGAVFLTTRLPQVLAAAVAVTARRVLPAGAGLLTVATVVTVVAGVLPQRTGALVPAALAGLVASAAPLAARALLDKGRSGPALAMTAGAVVGPLLVLATTGADSVRTAAADMASLSALGGITAVVLPVVMIGQVYLWWVFRHRVDDRSVVFF</sequence>
<keyword evidence="5 7" id="KW-1133">Transmembrane helix</keyword>
<protein>
    <recommendedName>
        <fullName evidence="10">Cytochrome d ubiquinol oxidase subunit II</fullName>
    </recommendedName>
</protein>
<name>A0A9X0HZU9_9ACTN</name>
<dbReference type="AlphaFoldDB" id="A0A9X0HZU9"/>
<feature type="transmembrane region" description="Helical" evidence="7">
    <location>
        <begin position="42"/>
        <end position="71"/>
    </location>
</feature>
<comment type="subcellular location">
    <subcellularLocation>
        <location evidence="1">Cell membrane</location>
        <topology evidence="1">Multi-pass membrane protein</topology>
    </subcellularLocation>
</comment>
<comment type="caution">
    <text evidence="8">The sequence shown here is derived from an EMBL/GenBank/DDBJ whole genome shotgun (WGS) entry which is preliminary data.</text>
</comment>
<feature type="transmembrane region" description="Helical" evidence="7">
    <location>
        <begin position="148"/>
        <end position="170"/>
    </location>
</feature>
<dbReference type="PANTHER" id="PTHR43141">
    <property type="entry name" value="CYTOCHROME BD2 SUBUNIT II"/>
    <property type="match status" value="1"/>
</dbReference>
<dbReference type="GO" id="GO:0016682">
    <property type="term" value="F:oxidoreductase activity, acting on diphenols and related substances as donors, oxygen as acceptor"/>
    <property type="evidence" value="ECO:0007669"/>
    <property type="project" value="TreeGrafter"/>
</dbReference>
<evidence type="ECO:0000256" key="7">
    <source>
        <dbReference type="SAM" id="Phobius"/>
    </source>
</evidence>
<feature type="transmembrane region" description="Helical" evidence="7">
    <location>
        <begin position="6"/>
        <end position="30"/>
    </location>
</feature>
<keyword evidence="3" id="KW-1003">Cell membrane</keyword>
<dbReference type="RefSeq" id="WP_013733378.1">
    <property type="nucleotide sequence ID" value="NZ_LMWI01000002.1"/>
</dbReference>
<evidence type="ECO:0000256" key="3">
    <source>
        <dbReference type="ARBA" id="ARBA00022475"/>
    </source>
</evidence>
<feature type="transmembrane region" description="Helical" evidence="7">
    <location>
        <begin position="112"/>
        <end position="136"/>
    </location>
</feature>
<dbReference type="PANTHER" id="PTHR43141:SF4">
    <property type="entry name" value="CYTOCHROME BD2 SUBUNIT II"/>
    <property type="match status" value="1"/>
</dbReference>
<evidence type="ECO:0000256" key="5">
    <source>
        <dbReference type="ARBA" id="ARBA00022989"/>
    </source>
</evidence>
<keyword evidence="9" id="KW-1185">Reference proteome</keyword>